<dbReference type="InterPro" id="IPR010280">
    <property type="entry name" value="U5_MeTrfase_fam"/>
</dbReference>
<dbReference type="Pfam" id="PF05958">
    <property type="entry name" value="tRNA_U5-meth_tr"/>
    <property type="match status" value="1"/>
</dbReference>
<dbReference type="GO" id="GO:0030488">
    <property type="term" value="P:tRNA methylation"/>
    <property type="evidence" value="ECO:0007669"/>
    <property type="project" value="UniProtKB-UniRule"/>
</dbReference>
<feature type="active site" description="Proton acceptor" evidence="7">
    <location>
        <position position="358"/>
    </location>
</feature>
<dbReference type="FunFam" id="3.40.50.150:FF:000012">
    <property type="entry name" value="tRNA/tmRNA (uracil-C(5))-methyltransferase"/>
    <property type="match status" value="1"/>
</dbReference>
<comment type="catalytic activity">
    <reaction evidence="5 7">
        <text>uridine(341) in tmRNA + S-adenosyl-L-methionine = 5-methyluridine(341) in tmRNA + S-adenosyl-L-homocysteine + H(+)</text>
        <dbReference type="Rhea" id="RHEA:43612"/>
        <dbReference type="Rhea" id="RHEA-COMP:10630"/>
        <dbReference type="Rhea" id="RHEA-COMP:10631"/>
        <dbReference type="ChEBI" id="CHEBI:15378"/>
        <dbReference type="ChEBI" id="CHEBI:57856"/>
        <dbReference type="ChEBI" id="CHEBI:59789"/>
        <dbReference type="ChEBI" id="CHEBI:65315"/>
        <dbReference type="ChEBI" id="CHEBI:74447"/>
    </reaction>
</comment>
<dbReference type="PROSITE" id="PS51687">
    <property type="entry name" value="SAM_MT_RNA_M5U"/>
    <property type="match status" value="1"/>
</dbReference>
<keyword evidence="1 7" id="KW-0489">Methyltransferase</keyword>
<dbReference type="GO" id="GO:0030697">
    <property type="term" value="F:tRNA (uracil(54)-C5)-methyltransferase activity, S-adenosyl methionine-dependent"/>
    <property type="evidence" value="ECO:0007669"/>
    <property type="project" value="UniProtKB-UniRule"/>
</dbReference>
<feature type="binding site" evidence="7 8">
    <location>
        <position position="299"/>
    </location>
    <ligand>
        <name>S-adenosyl-L-methionine</name>
        <dbReference type="ChEBI" id="CHEBI:59789"/>
    </ligand>
</feature>
<evidence type="ECO:0000256" key="6">
    <source>
        <dbReference type="ARBA" id="ARBA00052788"/>
    </source>
</evidence>
<dbReference type="NCBIfam" id="TIGR02143">
    <property type="entry name" value="trmA_only"/>
    <property type="match status" value="1"/>
</dbReference>
<dbReference type="GO" id="GO:0000049">
    <property type="term" value="F:tRNA binding"/>
    <property type="evidence" value="ECO:0007669"/>
    <property type="project" value="TreeGrafter"/>
</dbReference>
<dbReference type="InterPro" id="IPR030391">
    <property type="entry name" value="MeTrfase_TrmA_CS"/>
</dbReference>
<dbReference type="AlphaFoldDB" id="A0A5S9P041"/>
<evidence type="ECO:0000256" key="3">
    <source>
        <dbReference type="ARBA" id="ARBA00022691"/>
    </source>
</evidence>
<dbReference type="InterPro" id="IPR030390">
    <property type="entry name" value="MeTrfase_TrmA_AS"/>
</dbReference>
<proteinExistence type="inferred from homology"/>
<evidence type="ECO:0000256" key="2">
    <source>
        <dbReference type="ARBA" id="ARBA00022679"/>
    </source>
</evidence>
<dbReference type="EMBL" id="CACSII010000018">
    <property type="protein sequence ID" value="CAA0115871.1"/>
    <property type="molecule type" value="Genomic_DNA"/>
</dbReference>
<evidence type="ECO:0000256" key="9">
    <source>
        <dbReference type="PROSITE-ProRule" id="PRU10015"/>
    </source>
</evidence>
<keyword evidence="3 7" id="KW-0949">S-adenosyl-L-methionine</keyword>
<evidence type="ECO:0000256" key="4">
    <source>
        <dbReference type="ARBA" id="ARBA00022694"/>
    </source>
</evidence>
<dbReference type="InterPro" id="IPR011869">
    <property type="entry name" value="TrmA_MeTrfase"/>
</dbReference>
<dbReference type="PANTHER" id="PTHR47790:SF2">
    <property type="entry name" value="TRNA_TMRNA (URACIL-C(5))-METHYLTRANSFERASE"/>
    <property type="match status" value="1"/>
</dbReference>
<dbReference type="InterPro" id="IPR029063">
    <property type="entry name" value="SAM-dependent_MTases_sf"/>
</dbReference>
<keyword evidence="2 7" id="KW-0808">Transferase</keyword>
<dbReference type="SUPFAM" id="SSF53335">
    <property type="entry name" value="S-adenosyl-L-methionine-dependent methyltransferases"/>
    <property type="match status" value="1"/>
</dbReference>
<comment type="function">
    <text evidence="7">Dual-specificity methyltransferase that catalyzes the formation of 5-methyluridine at position 54 (m5U54) in all tRNAs, and that of position 341 (m5U341) in tmRNA (transfer-mRNA).</text>
</comment>
<evidence type="ECO:0000313" key="10">
    <source>
        <dbReference type="EMBL" id="CAA0096557.1"/>
    </source>
</evidence>
<comment type="similarity">
    <text evidence="7">Belongs to the class I-like SAM-binding methyltransferase superfamily. RNA M5U methyltransferase family. TrmA subfamily.</text>
</comment>
<evidence type="ECO:0000313" key="12">
    <source>
        <dbReference type="Proteomes" id="UP000434580"/>
    </source>
</evidence>
<reference evidence="10 12" key="1">
    <citation type="submission" date="2019-11" db="EMBL/GenBank/DDBJ databases">
        <authorList>
            <person name="Holert J."/>
        </authorList>
    </citation>
    <scope>NUCLEOTIDE SEQUENCE [LARGE SCALE GENOMIC DNA]</scope>
    <source>
        <strain evidence="10">BC5_2</strain>
    </source>
</reference>
<keyword evidence="4 7" id="KW-0819">tRNA processing</keyword>
<protein>
    <recommendedName>
        <fullName evidence="7">tRNA/tmRNA (uracil-C(5))-methyltransferase</fullName>
        <ecNumber evidence="7">2.1.1.35</ecNumber>
    </recommendedName>
    <alternativeName>
        <fullName evidence="7">tRNA (uracil(54)-C(5))-methyltransferase</fullName>
    </alternativeName>
    <alternativeName>
        <fullName evidence="7">tRNA(m5U54)-methyltransferase</fullName>
        <shortName evidence="7">RUMT</shortName>
    </alternativeName>
    <alternativeName>
        <fullName evidence="7">tmRNA (uracil(341)-C(5))-methyltransferase</fullName>
    </alternativeName>
</protein>
<dbReference type="PROSITE" id="PS01231">
    <property type="entry name" value="TRMA_2"/>
    <property type="match status" value="1"/>
</dbReference>
<dbReference type="EMBL" id="CACSII010000005">
    <property type="protein sequence ID" value="CAA0096557.1"/>
    <property type="molecule type" value="Genomic_DNA"/>
</dbReference>
<comment type="catalytic activity">
    <reaction evidence="6 7">
        <text>uridine(54) in tRNA + S-adenosyl-L-methionine = 5-methyluridine(54) in tRNA + S-adenosyl-L-homocysteine + H(+)</text>
        <dbReference type="Rhea" id="RHEA:42712"/>
        <dbReference type="Rhea" id="RHEA-COMP:10167"/>
        <dbReference type="Rhea" id="RHEA-COMP:10193"/>
        <dbReference type="ChEBI" id="CHEBI:15378"/>
        <dbReference type="ChEBI" id="CHEBI:57856"/>
        <dbReference type="ChEBI" id="CHEBI:59789"/>
        <dbReference type="ChEBI" id="CHEBI:65315"/>
        <dbReference type="ChEBI" id="CHEBI:74447"/>
        <dbReference type="EC" id="2.1.1.35"/>
    </reaction>
</comment>
<evidence type="ECO:0000256" key="5">
    <source>
        <dbReference type="ARBA" id="ARBA00051255"/>
    </source>
</evidence>
<dbReference type="EC" id="2.1.1.35" evidence="7"/>
<organism evidence="10 12">
    <name type="scientific">BD1-7 clade bacterium</name>
    <dbReference type="NCBI Taxonomy" id="2029982"/>
    <lineage>
        <taxon>Bacteria</taxon>
        <taxon>Pseudomonadati</taxon>
        <taxon>Pseudomonadota</taxon>
        <taxon>Gammaproteobacteria</taxon>
        <taxon>Cellvibrionales</taxon>
        <taxon>Spongiibacteraceae</taxon>
        <taxon>BD1-7 clade</taxon>
    </lineage>
</organism>
<sequence>MPLSSFKPADYDLLLEAKAKRLTQLLADFDSPPLAVFRSPTEGFRMRAEFRLWHEGHDAWYAMFDPQNPKTPVRIDHFPIGSNAVNQLMKAVREAVLASDTLKERLFQVEFLTTLAGDHLVTLIYHRKLDDAWMGAAKQLEERLNISIIGRSKKQKCVLSKDFVDETLHVDSKPLHYRQIEGGFTQPNAVISQKMLSWAIECCDEDQKQHDLLELYCGNGNFTVALAPSFRQVLATEVSKTSVNAAHHNFRINGIDNAEVLRMSSEEFTQALNGEREFRRIKEKELNLNDYEFSTVLVDPPRAGLDDDTIALIQRFDHIIYISCNPETLTQNLQSLGQTHIIERSAMFDQFPYTSHIETGVFLQRK</sequence>
<gene>
    <name evidence="10" type="primary">trmA_2</name>
    <name evidence="7" type="synonym">trmA</name>
    <name evidence="11" type="synonym">trmA_1</name>
    <name evidence="11" type="ORF">DPBNPPHM_02006</name>
    <name evidence="10" type="ORF">DPBNPPHM_03426</name>
</gene>
<dbReference type="Gene3D" id="2.40.50.1070">
    <property type="match status" value="1"/>
</dbReference>
<dbReference type="PROSITE" id="PS01230">
    <property type="entry name" value="TRMA_1"/>
    <property type="match status" value="1"/>
</dbReference>
<dbReference type="CDD" id="cd02440">
    <property type="entry name" value="AdoMet_MTases"/>
    <property type="match status" value="1"/>
</dbReference>
<dbReference type="GO" id="GO:0005829">
    <property type="term" value="C:cytosol"/>
    <property type="evidence" value="ECO:0007669"/>
    <property type="project" value="TreeGrafter"/>
</dbReference>
<dbReference type="FunFam" id="2.40.50.1070:FF:000001">
    <property type="entry name" value="tRNA/tmRNA (uracil-C(5))-methyltransferase"/>
    <property type="match status" value="1"/>
</dbReference>
<evidence type="ECO:0000256" key="8">
    <source>
        <dbReference type="PROSITE-ProRule" id="PRU01024"/>
    </source>
</evidence>
<feature type="binding site" evidence="7 8">
    <location>
        <position position="237"/>
    </location>
    <ligand>
        <name>S-adenosyl-L-methionine</name>
        <dbReference type="ChEBI" id="CHEBI:59789"/>
    </ligand>
</feature>
<dbReference type="GO" id="GO:0019843">
    <property type="term" value="F:rRNA binding"/>
    <property type="evidence" value="ECO:0007669"/>
    <property type="project" value="TreeGrafter"/>
</dbReference>
<dbReference type="PANTHER" id="PTHR47790">
    <property type="entry name" value="TRNA/TMRNA (URACIL-C(5))-METHYLTRANSFERASE"/>
    <property type="match status" value="1"/>
</dbReference>
<evidence type="ECO:0000256" key="7">
    <source>
        <dbReference type="HAMAP-Rule" id="MF_01011"/>
    </source>
</evidence>
<evidence type="ECO:0000256" key="1">
    <source>
        <dbReference type="ARBA" id="ARBA00022603"/>
    </source>
</evidence>
<accession>A0A5S9P041</accession>
<dbReference type="OrthoDB" id="9804590at2"/>
<dbReference type="Proteomes" id="UP000434580">
    <property type="component" value="Unassembled WGS sequence"/>
</dbReference>
<feature type="active site" description="Nucleophile" evidence="7 8">
    <location>
        <position position="324"/>
    </location>
</feature>
<feature type="binding site" evidence="7 8">
    <location>
        <position position="186"/>
    </location>
    <ligand>
        <name>S-adenosyl-L-methionine</name>
        <dbReference type="ChEBI" id="CHEBI:59789"/>
    </ligand>
</feature>
<dbReference type="HAMAP" id="MF_01011">
    <property type="entry name" value="RNA_methyltr_TrmA"/>
    <property type="match status" value="1"/>
</dbReference>
<dbReference type="Gene3D" id="3.40.50.150">
    <property type="entry name" value="Vaccinia Virus protein VP39"/>
    <property type="match status" value="1"/>
</dbReference>
<feature type="binding site" evidence="7 8">
    <location>
        <position position="216"/>
    </location>
    <ligand>
        <name>S-adenosyl-L-methionine</name>
        <dbReference type="ChEBI" id="CHEBI:59789"/>
    </ligand>
</feature>
<feature type="active site" evidence="9">
    <location>
        <position position="324"/>
    </location>
</feature>
<name>A0A5S9P041_9GAMM</name>
<feature type="binding site" evidence="7">
    <location>
        <position position="221"/>
    </location>
    <ligand>
        <name>S-adenosyl-L-methionine</name>
        <dbReference type="ChEBI" id="CHEBI:59789"/>
    </ligand>
</feature>
<evidence type="ECO:0000313" key="11">
    <source>
        <dbReference type="EMBL" id="CAA0115871.1"/>
    </source>
</evidence>